<dbReference type="AlphaFoldDB" id="A0A7C4V5Z1"/>
<proteinExistence type="predicted"/>
<gene>
    <name evidence="1" type="ORF">ENK37_06400</name>
</gene>
<comment type="caution">
    <text evidence="1">The sequence shown here is derived from an EMBL/GenBank/DDBJ whole genome shotgun (WGS) entry which is preliminary data.</text>
</comment>
<accession>A0A7C4V5Z1</accession>
<reference evidence="1" key="1">
    <citation type="journal article" date="2020" name="mSystems">
        <title>Genome- and Community-Level Interaction Insights into Carbon Utilization and Element Cycling Functions of Hydrothermarchaeota in Hydrothermal Sediment.</title>
        <authorList>
            <person name="Zhou Z."/>
            <person name="Liu Y."/>
            <person name="Xu W."/>
            <person name="Pan J."/>
            <person name="Luo Z.H."/>
            <person name="Li M."/>
        </authorList>
    </citation>
    <scope>NUCLEOTIDE SEQUENCE [LARGE SCALE GENOMIC DNA]</scope>
    <source>
        <strain evidence="1">HyVt-570</strain>
    </source>
</reference>
<name>A0A7C4V5Z1_9DEIN</name>
<protein>
    <submittedName>
        <fullName evidence="1">Uncharacterized protein</fullName>
    </submittedName>
</protein>
<sequence>MKPSLRPYALILLGLVLAPLITPAQRPPWRPGDLLFPDVWMGAFANPAELALLAEHELWIDDAWVAGRSRNGGGYVGLQAIYRSRPFSIGARLQPRRHYAVYTAFAPQPFGLAFWVEQAQVANTPEGRGRGLRWGLGTGWAGPEGHRAWLWWFLGPQPRHHLIRLGYRVPLGHAWGLIEIDDRFEPEQNDFDLTLSYGIERNVQSLRQRYAFVFDPNMTEEGFGFRLTGRFSVTAPLWIERYRLIAGGGVQTRAWWAYRGAHPGLRLSVRSAQFGNLFEAEWGRTVLRFILPELQLGLSGDDLQLGWRVGFQALVRWP</sequence>
<dbReference type="Proteomes" id="UP000885759">
    <property type="component" value="Unassembled WGS sequence"/>
</dbReference>
<evidence type="ECO:0000313" key="1">
    <source>
        <dbReference type="EMBL" id="HGY09665.1"/>
    </source>
</evidence>
<dbReference type="EMBL" id="DRPZ01000173">
    <property type="protein sequence ID" value="HGY09665.1"/>
    <property type="molecule type" value="Genomic_DNA"/>
</dbReference>
<organism evidence="1">
    <name type="scientific">Oceanithermus profundus</name>
    <dbReference type="NCBI Taxonomy" id="187137"/>
    <lineage>
        <taxon>Bacteria</taxon>
        <taxon>Thermotogati</taxon>
        <taxon>Deinococcota</taxon>
        <taxon>Deinococci</taxon>
        <taxon>Thermales</taxon>
        <taxon>Thermaceae</taxon>
        <taxon>Oceanithermus</taxon>
    </lineage>
</organism>